<dbReference type="AlphaFoldDB" id="A0A512HUQ5"/>
<protein>
    <recommendedName>
        <fullName evidence="5">Lipoprotein</fullName>
    </recommendedName>
</protein>
<evidence type="ECO:0000313" key="4">
    <source>
        <dbReference type="Proteomes" id="UP000321769"/>
    </source>
</evidence>
<feature type="region of interest" description="Disordered" evidence="1">
    <location>
        <begin position="26"/>
        <end position="48"/>
    </location>
</feature>
<organism evidence="3 4">
    <name type="scientific">Aeromicrobium flavum</name>
    <dbReference type="NCBI Taxonomy" id="416568"/>
    <lineage>
        <taxon>Bacteria</taxon>
        <taxon>Bacillati</taxon>
        <taxon>Actinomycetota</taxon>
        <taxon>Actinomycetes</taxon>
        <taxon>Propionibacteriales</taxon>
        <taxon>Nocardioidaceae</taxon>
        <taxon>Aeromicrobium</taxon>
    </lineage>
</organism>
<dbReference type="PROSITE" id="PS51257">
    <property type="entry name" value="PROKAR_LIPOPROTEIN"/>
    <property type="match status" value="1"/>
</dbReference>
<dbReference type="RefSeq" id="WP_146827029.1">
    <property type="nucleotide sequence ID" value="NZ_BAAAYQ010000001.1"/>
</dbReference>
<keyword evidence="4" id="KW-1185">Reference proteome</keyword>
<comment type="caution">
    <text evidence="3">The sequence shown here is derived from an EMBL/GenBank/DDBJ whole genome shotgun (WGS) entry which is preliminary data.</text>
</comment>
<gene>
    <name evidence="3" type="ORF">AFL01nite_15160</name>
</gene>
<evidence type="ECO:0000256" key="1">
    <source>
        <dbReference type="SAM" id="MobiDB-lite"/>
    </source>
</evidence>
<reference evidence="3 4" key="1">
    <citation type="submission" date="2019-07" db="EMBL/GenBank/DDBJ databases">
        <title>Whole genome shotgun sequence of Aeromicrobium flavum NBRC 107625.</title>
        <authorList>
            <person name="Hosoyama A."/>
            <person name="Uohara A."/>
            <person name="Ohji S."/>
            <person name="Ichikawa N."/>
        </authorList>
    </citation>
    <scope>NUCLEOTIDE SEQUENCE [LARGE SCALE GENOMIC DNA]</scope>
    <source>
        <strain evidence="3 4">NBRC 107625</strain>
    </source>
</reference>
<evidence type="ECO:0008006" key="5">
    <source>
        <dbReference type="Google" id="ProtNLM"/>
    </source>
</evidence>
<feature type="signal peptide" evidence="2">
    <location>
        <begin position="1"/>
        <end position="21"/>
    </location>
</feature>
<dbReference type="Proteomes" id="UP000321769">
    <property type="component" value="Unassembled WGS sequence"/>
</dbReference>
<dbReference type="OrthoDB" id="5080305at2"/>
<sequence length="153" mass="15862">MRTLIRLAVLPILALALTACGDPDDNGGASAGPMSEATFEPSRGLPEGVEKTLDSPAGVVVGTDGQIHVVTYGSSSNPAVVRQVRAEGQTVTVQVSAVEGRAATMDYVPTTSTFILPDSVDPKQPITFELSDFGPVEIAAAEPGAEAWVERPE</sequence>
<dbReference type="EMBL" id="BJZQ01000005">
    <property type="protein sequence ID" value="GEO89189.1"/>
    <property type="molecule type" value="Genomic_DNA"/>
</dbReference>
<proteinExistence type="predicted"/>
<evidence type="ECO:0000256" key="2">
    <source>
        <dbReference type="SAM" id="SignalP"/>
    </source>
</evidence>
<keyword evidence="2" id="KW-0732">Signal</keyword>
<evidence type="ECO:0000313" key="3">
    <source>
        <dbReference type="EMBL" id="GEO89189.1"/>
    </source>
</evidence>
<feature type="chain" id="PRO_5021777100" description="Lipoprotein" evidence="2">
    <location>
        <begin position="22"/>
        <end position="153"/>
    </location>
</feature>
<name>A0A512HUQ5_9ACTN</name>
<accession>A0A512HUQ5</accession>